<comment type="caution">
    <text evidence="2">The sequence shown here is derived from an EMBL/GenBank/DDBJ whole genome shotgun (WGS) entry which is preliminary data.</text>
</comment>
<proteinExistence type="predicted"/>
<sequence length="85" mass="9270">MKKWIAVLFASVCLASINAHAEEFRTEAEMPADAVIEPMLRGCPSGTRPVAKYCWNEYRGCFVKCGVLCQKVPTPPPTGGTPDPE</sequence>
<name>A0A150WDU4_BDEBC</name>
<dbReference type="OrthoDB" id="5295951at2"/>
<organism evidence="2 3">
    <name type="scientific">Bdellovibrio bacteriovorus</name>
    <dbReference type="NCBI Taxonomy" id="959"/>
    <lineage>
        <taxon>Bacteria</taxon>
        <taxon>Pseudomonadati</taxon>
        <taxon>Bdellovibrionota</taxon>
        <taxon>Bdellovibrionia</taxon>
        <taxon>Bdellovibrionales</taxon>
        <taxon>Pseudobdellovibrionaceae</taxon>
        <taxon>Bdellovibrio</taxon>
    </lineage>
</organism>
<protein>
    <submittedName>
        <fullName evidence="2">Uncharacterized protein</fullName>
    </submittedName>
</protein>
<dbReference type="AlphaFoldDB" id="A0A150WDU4"/>
<accession>A0A150WDU4</accession>
<feature type="chain" id="PRO_5007572780" evidence="1">
    <location>
        <begin position="22"/>
        <end position="85"/>
    </location>
</feature>
<keyword evidence="1" id="KW-0732">Signal</keyword>
<evidence type="ECO:0000313" key="2">
    <source>
        <dbReference type="EMBL" id="KYG61245.1"/>
    </source>
</evidence>
<reference evidence="2 3" key="1">
    <citation type="submission" date="2016-03" db="EMBL/GenBank/DDBJ databases">
        <authorList>
            <person name="Ploux O."/>
        </authorList>
    </citation>
    <scope>NUCLEOTIDE SEQUENCE [LARGE SCALE GENOMIC DNA]</scope>
    <source>
        <strain evidence="2 3">BER2</strain>
    </source>
</reference>
<dbReference type="RefSeq" id="WP_063244606.1">
    <property type="nucleotide sequence ID" value="NZ_CP168967.1"/>
</dbReference>
<dbReference type="EMBL" id="LUKF01000017">
    <property type="protein sequence ID" value="KYG61245.1"/>
    <property type="molecule type" value="Genomic_DNA"/>
</dbReference>
<gene>
    <name evidence="2" type="ORF">AZI85_09905</name>
</gene>
<evidence type="ECO:0000256" key="1">
    <source>
        <dbReference type="SAM" id="SignalP"/>
    </source>
</evidence>
<dbReference type="Proteomes" id="UP000075391">
    <property type="component" value="Unassembled WGS sequence"/>
</dbReference>
<evidence type="ECO:0000313" key="3">
    <source>
        <dbReference type="Proteomes" id="UP000075391"/>
    </source>
</evidence>
<feature type="signal peptide" evidence="1">
    <location>
        <begin position="1"/>
        <end position="21"/>
    </location>
</feature>